<keyword evidence="3" id="KW-1185">Reference proteome</keyword>
<proteinExistence type="predicted"/>
<organism evidence="2 3">
    <name type="scientific">Aspergillus cavernicola</name>
    <dbReference type="NCBI Taxonomy" id="176166"/>
    <lineage>
        <taxon>Eukaryota</taxon>
        <taxon>Fungi</taxon>
        <taxon>Dikarya</taxon>
        <taxon>Ascomycota</taxon>
        <taxon>Pezizomycotina</taxon>
        <taxon>Eurotiomycetes</taxon>
        <taxon>Eurotiomycetidae</taxon>
        <taxon>Eurotiales</taxon>
        <taxon>Aspergillaceae</taxon>
        <taxon>Aspergillus</taxon>
        <taxon>Aspergillus subgen. Nidulantes</taxon>
    </lineage>
</organism>
<evidence type="ECO:0000256" key="1">
    <source>
        <dbReference type="SAM" id="SignalP"/>
    </source>
</evidence>
<feature type="signal peptide" evidence="1">
    <location>
        <begin position="1"/>
        <end position="20"/>
    </location>
</feature>
<dbReference type="EMBL" id="JBFXLS010000056">
    <property type="protein sequence ID" value="KAL2822790.1"/>
    <property type="molecule type" value="Genomic_DNA"/>
</dbReference>
<evidence type="ECO:0000313" key="2">
    <source>
        <dbReference type="EMBL" id="KAL2822790.1"/>
    </source>
</evidence>
<protein>
    <submittedName>
        <fullName evidence="2">Uncharacterized protein</fullName>
    </submittedName>
</protein>
<reference evidence="2 3" key="1">
    <citation type="submission" date="2024-07" db="EMBL/GenBank/DDBJ databases">
        <title>Section-level genome sequencing and comparative genomics of Aspergillus sections Usti and Cavernicolus.</title>
        <authorList>
            <consortium name="Lawrence Berkeley National Laboratory"/>
            <person name="Nybo J.L."/>
            <person name="Vesth T.C."/>
            <person name="Theobald S."/>
            <person name="Frisvad J.C."/>
            <person name="Larsen T.O."/>
            <person name="Kjaerboelling I."/>
            <person name="Rothschild-Mancinelli K."/>
            <person name="Lyhne E.K."/>
            <person name="Kogle M.E."/>
            <person name="Barry K."/>
            <person name="Clum A."/>
            <person name="Na H."/>
            <person name="Ledsgaard L."/>
            <person name="Lin J."/>
            <person name="Lipzen A."/>
            <person name="Kuo A."/>
            <person name="Riley R."/>
            <person name="Mondo S."/>
            <person name="LaButti K."/>
            <person name="Haridas S."/>
            <person name="Pangalinan J."/>
            <person name="Salamov A.A."/>
            <person name="Simmons B.A."/>
            <person name="Magnuson J.K."/>
            <person name="Chen J."/>
            <person name="Drula E."/>
            <person name="Henrissat B."/>
            <person name="Wiebenga A."/>
            <person name="Lubbers R.J."/>
            <person name="Gomes A.C."/>
            <person name="Makela M.R."/>
            <person name="Stajich J."/>
            <person name="Grigoriev I.V."/>
            <person name="Mortensen U.H."/>
            <person name="De vries R.P."/>
            <person name="Baker S.E."/>
            <person name="Andersen M.R."/>
        </authorList>
    </citation>
    <scope>NUCLEOTIDE SEQUENCE [LARGE SCALE GENOMIC DNA]</scope>
    <source>
        <strain evidence="2 3">CBS 600.67</strain>
    </source>
</reference>
<sequence length="126" mass="13246">MKSFISTAVFTLLAASSATAVSLPRTTVRTVVFTNEMTGHGEAADIPTTGLDVSVKDTYPALFDPVYRIDSVLISAGLLAGAKCNVHASSADGVDVALAEVNNERNYAKIPTDTPFVPETLQVQCV</sequence>
<evidence type="ECO:0000313" key="3">
    <source>
        <dbReference type="Proteomes" id="UP001610335"/>
    </source>
</evidence>
<gene>
    <name evidence="2" type="ORF">BDW59DRAFT_149172</name>
</gene>
<dbReference type="Proteomes" id="UP001610335">
    <property type="component" value="Unassembled WGS sequence"/>
</dbReference>
<accession>A0ABR4I4W8</accession>
<name>A0ABR4I4W8_9EURO</name>
<comment type="caution">
    <text evidence="2">The sequence shown here is derived from an EMBL/GenBank/DDBJ whole genome shotgun (WGS) entry which is preliminary data.</text>
</comment>
<feature type="chain" id="PRO_5047011959" evidence="1">
    <location>
        <begin position="21"/>
        <end position="126"/>
    </location>
</feature>
<keyword evidence="1" id="KW-0732">Signal</keyword>